<keyword evidence="7" id="KW-0539">Nucleus</keyword>
<evidence type="ECO:0000256" key="3">
    <source>
        <dbReference type="ARBA" id="ARBA00022552"/>
    </source>
</evidence>
<dbReference type="Gene3D" id="2.130.10.10">
    <property type="entry name" value="YVTN repeat-like/Quinoprotein amine dehydrogenase"/>
    <property type="match status" value="1"/>
</dbReference>
<sequence length="114" mass="12751">MAEMWEREEILQTLGKIRLVGGESLVSVPPVFSKDSRNLFCACGRHIHVYSTETGSLQHTLKGHTSQVVGISADTTNELQSLSWLIYFFGCLLVTGAIKLAIMDYQTVRQSLKY</sequence>
<dbReference type="SUPFAM" id="SSF50978">
    <property type="entry name" value="WD40 repeat-like"/>
    <property type="match status" value="1"/>
</dbReference>
<dbReference type="GO" id="GO:0006364">
    <property type="term" value="P:rRNA processing"/>
    <property type="evidence" value="ECO:0007669"/>
    <property type="project" value="UniProtKB-KW"/>
</dbReference>
<dbReference type="InterPro" id="IPR053826">
    <property type="entry name" value="WDR75"/>
</dbReference>
<keyword evidence="2" id="KW-0690">Ribosome biogenesis</keyword>
<dbReference type="GO" id="GO:0003723">
    <property type="term" value="F:RNA binding"/>
    <property type="evidence" value="ECO:0007669"/>
    <property type="project" value="InterPro"/>
</dbReference>
<evidence type="ECO:0000313" key="10">
    <source>
        <dbReference type="Proteomes" id="UP000001593"/>
    </source>
</evidence>
<evidence type="ECO:0000256" key="2">
    <source>
        <dbReference type="ARBA" id="ARBA00022517"/>
    </source>
</evidence>
<protein>
    <submittedName>
        <fullName evidence="9">Uncharacterized protein</fullName>
    </submittedName>
</protein>
<keyword evidence="4" id="KW-0853">WD repeat</keyword>
<keyword evidence="8" id="KW-1133">Transmembrane helix</keyword>
<dbReference type="STRING" id="45351.A7T580"/>
<reference evidence="9 10" key="1">
    <citation type="journal article" date="2007" name="Science">
        <title>Sea anemone genome reveals ancestral eumetazoan gene repertoire and genomic organization.</title>
        <authorList>
            <person name="Putnam N.H."/>
            <person name="Srivastava M."/>
            <person name="Hellsten U."/>
            <person name="Dirks B."/>
            <person name="Chapman J."/>
            <person name="Salamov A."/>
            <person name="Terry A."/>
            <person name="Shapiro H."/>
            <person name="Lindquist E."/>
            <person name="Kapitonov V.V."/>
            <person name="Jurka J."/>
            <person name="Genikhovich G."/>
            <person name="Grigoriev I.V."/>
            <person name="Lucas S.M."/>
            <person name="Steele R.E."/>
            <person name="Finnerty J.R."/>
            <person name="Technau U."/>
            <person name="Martindale M.Q."/>
            <person name="Rokhsar D.S."/>
        </authorList>
    </citation>
    <scope>NUCLEOTIDE SEQUENCE [LARGE SCALE GENOMIC DNA]</scope>
    <source>
        <strain evidence="10">CH2 X CH6</strain>
    </source>
</reference>
<evidence type="ECO:0000256" key="5">
    <source>
        <dbReference type="ARBA" id="ARBA00022737"/>
    </source>
</evidence>
<dbReference type="PANTHER" id="PTHR44215:SF1">
    <property type="entry name" value="WD REPEAT-CONTAINING PROTEIN 75"/>
    <property type="match status" value="1"/>
</dbReference>
<dbReference type="GO" id="GO:0045943">
    <property type="term" value="P:positive regulation of transcription by RNA polymerase I"/>
    <property type="evidence" value="ECO:0007669"/>
    <property type="project" value="InterPro"/>
</dbReference>
<keyword evidence="5" id="KW-0677">Repeat</keyword>
<evidence type="ECO:0000256" key="4">
    <source>
        <dbReference type="ARBA" id="ARBA00022574"/>
    </source>
</evidence>
<dbReference type="InterPro" id="IPR015943">
    <property type="entry name" value="WD40/YVTN_repeat-like_dom_sf"/>
</dbReference>
<gene>
    <name evidence="9" type="ORF">NEMVEDRAFT_v1g222488</name>
</gene>
<dbReference type="PANTHER" id="PTHR44215">
    <property type="entry name" value="WD REPEAT-CONTAINING PROTEIN 75"/>
    <property type="match status" value="1"/>
</dbReference>
<dbReference type="PhylomeDB" id="A7T580"/>
<evidence type="ECO:0000256" key="7">
    <source>
        <dbReference type="ARBA" id="ARBA00023242"/>
    </source>
</evidence>
<feature type="transmembrane region" description="Helical" evidence="8">
    <location>
        <begin position="84"/>
        <end position="102"/>
    </location>
</feature>
<evidence type="ECO:0000256" key="1">
    <source>
        <dbReference type="ARBA" id="ARBA00004604"/>
    </source>
</evidence>
<dbReference type="InParanoid" id="A7T580"/>
<evidence type="ECO:0000256" key="8">
    <source>
        <dbReference type="SAM" id="Phobius"/>
    </source>
</evidence>
<comment type="subcellular location">
    <subcellularLocation>
        <location evidence="1">Nucleus</location>
        <location evidence="1">Nucleolus</location>
    </subcellularLocation>
</comment>
<evidence type="ECO:0000256" key="6">
    <source>
        <dbReference type="ARBA" id="ARBA00023163"/>
    </source>
</evidence>
<keyword evidence="8" id="KW-0472">Membrane</keyword>
<keyword evidence="8" id="KW-0812">Transmembrane</keyword>
<proteinExistence type="predicted"/>
<dbReference type="AlphaFoldDB" id="A7T580"/>
<dbReference type="Proteomes" id="UP000001593">
    <property type="component" value="Unassembled WGS sequence"/>
</dbReference>
<name>A7T580_NEMVE</name>
<dbReference type="EMBL" id="DS471073">
    <property type="protein sequence ID" value="EDO28884.1"/>
    <property type="molecule type" value="Genomic_DNA"/>
</dbReference>
<dbReference type="InterPro" id="IPR036322">
    <property type="entry name" value="WD40_repeat_dom_sf"/>
</dbReference>
<organism evidence="9 10">
    <name type="scientific">Nematostella vectensis</name>
    <name type="common">Starlet sea anemone</name>
    <dbReference type="NCBI Taxonomy" id="45351"/>
    <lineage>
        <taxon>Eukaryota</taxon>
        <taxon>Metazoa</taxon>
        <taxon>Cnidaria</taxon>
        <taxon>Anthozoa</taxon>
        <taxon>Hexacorallia</taxon>
        <taxon>Actiniaria</taxon>
        <taxon>Edwardsiidae</taxon>
        <taxon>Nematostella</taxon>
    </lineage>
</organism>
<keyword evidence="10" id="KW-1185">Reference proteome</keyword>
<dbReference type="Pfam" id="PF23869">
    <property type="entry name" value="Beta-prop_WDR75_1st"/>
    <property type="match status" value="1"/>
</dbReference>
<evidence type="ECO:0000313" key="9">
    <source>
        <dbReference type="EMBL" id="EDO28884.1"/>
    </source>
</evidence>
<accession>A7T580</accession>
<keyword evidence="3" id="KW-0698">rRNA processing</keyword>
<dbReference type="HOGENOM" id="CLU_2123993_0_0_1"/>
<dbReference type="GO" id="GO:0032040">
    <property type="term" value="C:small-subunit processome"/>
    <property type="evidence" value="ECO:0007669"/>
    <property type="project" value="InterPro"/>
</dbReference>
<keyword evidence="6" id="KW-0804">Transcription</keyword>